<proteinExistence type="predicted"/>
<gene>
    <name evidence="1" type="ORF">FB463_001949</name>
</gene>
<comment type="caution">
    <text evidence="1">The sequence shown here is derived from an EMBL/GenBank/DDBJ whole genome shotgun (WGS) entry which is preliminary data.</text>
</comment>
<dbReference type="RefSeq" id="WP_146854900.1">
    <property type="nucleotide sequence ID" value="NZ_BAAAHR010000008.1"/>
</dbReference>
<reference evidence="1 2" key="1">
    <citation type="submission" date="2020-07" db="EMBL/GenBank/DDBJ databases">
        <title>Sequencing the genomes of 1000 actinobacteria strains.</title>
        <authorList>
            <person name="Klenk H.-P."/>
        </authorList>
    </citation>
    <scope>NUCLEOTIDE SEQUENCE [LARGE SCALE GENOMIC DNA]</scope>
    <source>
        <strain evidence="1 2">DSM 10309</strain>
    </source>
</reference>
<name>A0A7W3JJ10_9MICO</name>
<dbReference type="InterPro" id="IPR045773">
    <property type="entry name" value="DUF6226"/>
</dbReference>
<dbReference type="OrthoDB" id="3290597at2"/>
<sequence length="209" mass="22438">MEANDLVAEVERAFGASTAAGVSWADPHADRDIRDEEYSRVTDPERYRVIGARAMAWISAVTELGLATQHSAEVPTWTSESETSRAIKVTPKAPGALSIVVVLGWFESDQATVASIEVGMPPVTIEMLPVCGCDACDSGSEDLLSSVDGAFLGIMDGHFLYAEGRDWTITATKDGWSGTGSQDFDALVNAARNGHEIGKRMLTGARWWS</sequence>
<dbReference type="AlphaFoldDB" id="A0A7W3JJ10"/>
<evidence type="ECO:0000313" key="2">
    <source>
        <dbReference type="Proteomes" id="UP000522688"/>
    </source>
</evidence>
<dbReference type="EMBL" id="JACGWW010000002">
    <property type="protein sequence ID" value="MBA8813700.1"/>
    <property type="molecule type" value="Genomic_DNA"/>
</dbReference>
<protein>
    <submittedName>
        <fullName evidence="1">Uncharacterized protein</fullName>
    </submittedName>
</protein>
<accession>A0A7W3JJ10</accession>
<dbReference type="Proteomes" id="UP000522688">
    <property type="component" value="Unassembled WGS sequence"/>
</dbReference>
<organism evidence="1 2">
    <name type="scientific">Frigoribacterium faeni</name>
    <dbReference type="NCBI Taxonomy" id="145483"/>
    <lineage>
        <taxon>Bacteria</taxon>
        <taxon>Bacillati</taxon>
        <taxon>Actinomycetota</taxon>
        <taxon>Actinomycetes</taxon>
        <taxon>Micrococcales</taxon>
        <taxon>Microbacteriaceae</taxon>
        <taxon>Frigoribacterium</taxon>
    </lineage>
</organism>
<dbReference type="Pfam" id="PF19736">
    <property type="entry name" value="DUF6226"/>
    <property type="match status" value="1"/>
</dbReference>
<evidence type="ECO:0000313" key="1">
    <source>
        <dbReference type="EMBL" id="MBA8813700.1"/>
    </source>
</evidence>